<dbReference type="AlphaFoldDB" id="A0A370FUY9"/>
<dbReference type="EMBL" id="QQAW01000015">
    <property type="protein sequence ID" value="RDI34245.1"/>
    <property type="molecule type" value="Genomic_DNA"/>
</dbReference>
<accession>A0A370FUY9</accession>
<evidence type="ECO:0000313" key="1">
    <source>
        <dbReference type="EMBL" id="RDI34245.1"/>
    </source>
</evidence>
<comment type="caution">
    <text evidence="1">The sequence shown here is derived from an EMBL/GenBank/DDBJ whole genome shotgun (WGS) entry which is preliminary data.</text>
</comment>
<name>A0A370FUY9_GLULI</name>
<gene>
    <name evidence="1" type="ORF">C7453_11554</name>
</gene>
<evidence type="ECO:0000313" key="2">
    <source>
        <dbReference type="Proteomes" id="UP000254958"/>
    </source>
</evidence>
<organism evidence="1 2">
    <name type="scientific">Gluconacetobacter liquefaciens</name>
    <name type="common">Acetobacter liquefaciens</name>
    <dbReference type="NCBI Taxonomy" id="89584"/>
    <lineage>
        <taxon>Bacteria</taxon>
        <taxon>Pseudomonadati</taxon>
        <taxon>Pseudomonadota</taxon>
        <taxon>Alphaproteobacteria</taxon>
        <taxon>Acetobacterales</taxon>
        <taxon>Acetobacteraceae</taxon>
        <taxon>Gluconacetobacter</taxon>
    </lineage>
</organism>
<sequence length="103" mass="11291">MRFVAANLHPDHDTITTFWNGNISAIEAPFLHMLELASRWDGCGSTRSPIDGTKIDANASKYRSIQYDRAKDLGEKLAIDIATLMERAERADADRGVSPGVTG</sequence>
<proteinExistence type="predicted"/>
<dbReference type="Proteomes" id="UP000254958">
    <property type="component" value="Unassembled WGS sequence"/>
</dbReference>
<protein>
    <submittedName>
        <fullName evidence="1">Uncharacterized protein</fullName>
    </submittedName>
</protein>
<reference evidence="1 2" key="1">
    <citation type="submission" date="2018-07" db="EMBL/GenBank/DDBJ databases">
        <title>Genomic Encyclopedia of Type Strains, Phase IV (KMG-IV): sequencing the most valuable type-strain genomes for metagenomic binning, comparative biology and taxonomic classification.</title>
        <authorList>
            <person name="Goeker M."/>
        </authorList>
    </citation>
    <scope>NUCLEOTIDE SEQUENCE [LARGE SCALE GENOMIC DNA]</scope>
    <source>
        <strain evidence="1 2">DSM 5603</strain>
    </source>
</reference>
<keyword evidence="2" id="KW-1185">Reference proteome</keyword>